<gene>
    <name evidence="2" type="ORF">FOL47_004640</name>
</gene>
<evidence type="ECO:0000256" key="1">
    <source>
        <dbReference type="SAM" id="SignalP"/>
    </source>
</evidence>
<evidence type="ECO:0000313" key="3">
    <source>
        <dbReference type="Proteomes" id="UP000591131"/>
    </source>
</evidence>
<dbReference type="EMBL" id="JAAPAO010000263">
    <property type="protein sequence ID" value="KAF4665373.1"/>
    <property type="molecule type" value="Genomic_DNA"/>
</dbReference>
<name>A0A7J6M1D3_PERCH</name>
<accession>A0A7J6M1D3</accession>
<reference evidence="2 3" key="1">
    <citation type="submission" date="2020-04" db="EMBL/GenBank/DDBJ databases">
        <title>Perkinsus chesapeaki whole genome sequence.</title>
        <authorList>
            <person name="Bogema D.R."/>
        </authorList>
    </citation>
    <scope>NUCLEOTIDE SEQUENCE [LARGE SCALE GENOMIC DNA]</scope>
    <source>
        <strain evidence="2">ATCC PRA-425</strain>
    </source>
</reference>
<keyword evidence="1" id="KW-0732">Signal</keyword>
<comment type="caution">
    <text evidence="2">The sequence shown here is derived from an EMBL/GenBank/DDBJ whole genome shotgun (WGS) entry which is preliminary data.</text>
</comment>
<feature type="chain" id="PRO_5029719567" evidence="1">
    <location>
        <begin position="22"/>
        <end position="141"/>
    </location>
</feature>
<proteinExistence type="predicted"/>
<dbReference type="AlphaFoldDB" id="A0A7J6M1D3"/>
<organism evidence="2 3">
    <name type="scientific">Perkinsus chesapeaki</name>
    <name type="common">Clam parasite</name>
    <name type="synonym">Perkinsus andrewsi</name>
    <dbReference type="NCBI Taxonomy" id="330153"/>
    <lineage>
        <taxon>Eukaryota</taxon>
        <taxon>Sar</taxon>
        <taxon>Alveolata</taxon>
        <taxon>Perkinsozoa</taxon>
        <taxon>Perkinsea</taxon>
        <taxon>Perkinsida</taxon>
        <taxon>Perkinsidae</taxon>
        <taxon>Perkinsus</taxon>
    </lineage>
</organism>
<keyword evidence="3" id="KW-1185">Reference proteome</keyword>
<protein>
    <submittedName>
        <fullName evidence="2">Uncharacterized protein</fullName>
    </submittedName>
</protein>
<sequence length="141" mass="15384">MKYAIQLAVLWLSVLNSLVRVQVLGQGILPCGNYNGYGKGYILVANFDKGQKVSFGMSDGKRTKNLLPMSYKMNADGEITVEISQSDKDTLEAAFPGRLNDNTLTNLLYFGGQNIMVTQAAEPTGTLQMIPVSVSHFVNCD</sequence>
<feature type="signal peptide" evidence="1">
    <location>
        <begin position="1"/>
        <end position="21"/>
    </location>
</feature>
<dbReference type="Proteomes" id="UP000591131">
    <property type="component" value="Unassembled WGS sequence"/>
</dbReference>
<evidence type="ECO:0000313" key="2">
    <source>
        <dbReference type="EMBL" id="KAF4665373.1"/>
    </source>
</evidence>